<dbReference type="InterPro" id="IPR001610">
    <property type="entry name" value="PAC"/>
</dbReference>
<dbReference type="CDD" id="cd01949">
    <property type="entry name" value="GGDEF"/>
    <property type="match status" value="1"/>
</dbReference>
<dbReference type="Gene3D" id="3.30.450.20">
    <property type="entry name" value="PAS domain"/>
    <property type="match status" value="2"/>
</dbReference>
<dbReference type="Gene3D" id="3.30.70.270">
    <property type="match status" value="1"/>
</dbReference>
<dbReference type="NCBIfam" id="TIGR00254">
    <property type="entry name" value="GGDEF"/>
    <property type="match status" value="1"/>
</dbReference>
<reference evidence="4 5" key="1">
    <citation type="submission" date="2017-01" db="EMBL/GenBank/DDBJ databases">
        <title>Novel large sulfur bacteria in the metagenomes of groundwater-fed chemosynthetic microbial mats in the Lake Huron basin.</title>
        <authorList>
            <person name="Sharrar A.M."/>
            <person name="Flood B.E."/>
            <person name="Bailey J.V."/>
            <person name="Jones D.S."/>
            <person name="Biddanda B."/>
            <person name="Ruberg S.A."/>
            <person name="Marcus D.N."/>
            <person name="Dick G.J."/>
        </authorList>
    </citation>
    <scope>NUCLEOTIDE SEQUENCE [LARGE SCALE GENOMIC DNA]</scope>
    <source>
        <strain evidence="4">A7</strain>
    </source>
</reference>
<comment type="caution">
    <text evidence="4">The sequence shown here is derived from an EMBL/GenBank/DDBJ whole genome shotgun (WGS) entry which is preliminary data.</text>
</comment>
<feature type="domain" description="PAC" evidence="2">
    <location>
        <begin position="205"/>
        <end position="258"/>
    </location>
</feature>
<protein>
    <recommendedName>
        <fullName evidence="6">Diguanylate cyclase with PAS/PAC sensor</fullName>
    </recommendedName>
</protein>
<dbReference type="InterPro" id="IPR043128">
    <property type="entry name" value="Rev_trsase/Diguanyl_cyclase"/>
</dbReference>
<name>A0A1W9KRR7_9BURK</name>
<dbReference type="SMART" id="SM00091">
    <property type="entry name" value="PAS"/>
    <property type="match status" value="2"/>
</dbReference>
<dbReference type="PANTHER" id="PTHR46663:SF3">
    <property type="entry name" value="SLL0267 PROTEIN"/>
    <property type="match status" value="1"/>
</dbReference>
<dbReference type="InterPro" id="IPR029787">
    <property type="entry name" value="Nucleotide_cyclase"/>
</dbReference>
<dbReference type="Pfam" id="PF08447">
    <property type="entry name" value="PAS_3"/>
    <property type="match status" value="1"/>
</dbReference>
<dbReference type="CDD" id="cd00130">
    <property type="entry name" value="PAS"/>
    <property type="match status" value="2"/>
</dbReference>
<dbReference type="InterPro" id="IPR013655">
    <property type="entry name" value="PAS_fold_3"/>
</dbReference>
<gene>
    <name evidence="4" type="ORF">BWK72_16915</name>
</gene>
<accession>A0A1W9KRR7</accession>
<dbReference type="InterPro" id="IPR052163">
    <property type="entry name" value="DGC-Regulatory_Protein"/>
</dbReference>
<dbReference type="PANTHER" id="PTHR46663">
    <property type="entry name" value="DIGUANYLATE CYCLASE DGCT-RELATED"/>
    <property type="match status" value="1"/>
</dbReference>
<feature type="domain" description="GGDEF" evidence="3">
    <location>
        <begin position="297"/>
        <end position="443"/>
    </location>
</feature>
<evidence type="ECO:0000259" key="3">
    <source>
        <dbReference type="PROSITE" id="PS50887"/>
    </source>
</evidence>
<dbReference type="SMART" id="SM00267">
    <property type="entry name" value="GGDEF"/>
    <property type="match status" value="1"/>
</dbReference>
<dbReference type="GO" id="GO:0003824">
    <property type="term" value="F:catalytic activity"/>
    <property type="evidence" value="ECO:0007669"/>
    <property type="project" value="UniProtKB-ARBA"/>
</dbReference>
<dbReference type="InterPro" id="IPR035965">
    <property type="entry name" value="PAS-like_dom_sf"/>
</dbReference>
<dbReference type="SUPFAM" id="SSF55785">
    <property type="entry name" value="PYP-like sensor domain (PAS domain)"/>
    <property type="match status" value="2"/>
</dbReference>
<dbReference type="AlphaFoldDB" id="A0A1W9KRR7"/>
<dbReference type="EMBL" id="MTEI01000015">
    <property type="protein sequence ID" value="OQW86592.1"/>
    <property type="molecule type" value="Genomic_DNA"/>
</dbReference>
<dbReference type="Proteomes" id="UP000192505">
    <property type="component" value="Unassembled WGS sequence"/>
</dbReference>
<dbReference type="SUPFAM" id="SSF55073">
    <property type="entry name" value="Nucleotide cyclase"/>
    <property type="match status" value="1"/>
</dbReference>
<dbReference type="FunFam" id="3.30.70.270:FF:000001">
    <property type="entry name" value="Diguanylate cyclase domain protein"/>
    <property type="match status" value="1"/>
</dbReference>
<dbReference type="InterPro" id="IPR000160">
    <property type="entry name" value="GGDEF_dom"/>
</dbReference>
<evidence type="ECO:0008006" key="6">
    <source>
        <dbReference type="Google" id="ProtNLM"/>
    </source>
</evidence>
<dbReference type="InterPro" id="IPR000700">
    <property type="entry name" value="PAS-assoc_C"/>
</dbReference>
<dbReference type="NCBIfam" id="TIGR00229">
    <property type="entry name" value="sensory_box"/>
    <property type="match status" value="2"/>
</dbReference>
<dbReference type="Pfam" id="PF13426">
    <property type="entry name" value="PAS_9"/>
    <property type="match status" value="1"/>
</dbReference>
<dbReference type="PROSITE" id="PS50112">
    <property type="entry name" value="PAS"/>
    <property type="match status" value="1"/>
</dbReference>
<evidence type="ECO:0000313" key="5">
    <source>
        <dbReference type="Proteomes" id="UP000192505"/>
    </source>
</evidence>
<dbReference type="InterPro" id="IPR000014">
    <property type="entry name" value="PAS"/>
</dbReference>
<feature type="domain" description="PAS" evidence="1">
    <location>
        <begin position="6"/>
        <end position="53"/>
    </location>
</feature>
<dbReference type="PROSITE" id="PS50887">
    <property type="entry name" value="GGDEF"/>
    <property type="match status" value="1"/>
</dbReference>
<proteinExistence type="predicted"/>
<dbReference type="PROSITE" id="PS50113">
    <property type="entry name" value="PAC"/>
    <property type="match status" value="1"/>
</dbReference>
<evidence type="ECO:0000259" key="1">
    <source>
        <dbReference type="PROSITE" id="PS50112"/>
    </source>
</evidence>
<sequence length="446" mass="50248">MALTESEQRFRHFVEKNSSVMLLIDASSGEIMDANRAAVRYYGYAWRQLVGMNINHINTATPECVARERLAALREERNYFLFSHRLASGEARDVEVYSTPIETAGRSILFSIVHDVNDKNLAQRALVDSEFRWKFAIEGAGEGLWDWNVLAGTVFFSPRWKEMLGFTQDEIGCSLDEWRKRVHPDDLARAMADVQAHLDGLTPIYLNEHRICCKDGSWKWILDRGLVVSRDAAGQPLRVIGTHTDINERHQADAERHVLEAQIQHMAFMDPLTQLPNRRLLDDRLTQAMAASKRSGQYGALMFLDLDNFKPLNDLHGHGVGDLLLVEVARRLTDSVRGADSVARLGGDEFVVVLNELDADLARATEHASAVAEKIRASLVEPYILTVASQGQVTIVEHHCSASMGVVMFVNHEENQTDLMKWADSAMYEAKDAGRNMVRFYTPNTP</sequence>
<evidence type="ECO:0000259" key="2">
    <source>
        <dbReference type="PROSITE" id="PS50113"/>
    </source>
</evidence>
<dbReference type="SMART" id="SM00086">
    <property type="entry name" value="PAC"/>
    <property type="match status" value="1"/>
</dbReference>
<dbReference type="Pfam" id="PF00990">
    <property type="entry name" value="GGDEF"/>
    <property type="match status" value="1"/>
</dbReference>
<organism evidence="4 5">
    <name type="scientific">Rhodoferax ferrireducens</name>
    <dbReference type="NCBI Taxonomy" id="192843"/>
    <lineage>
        <taxon>Bacteria</taxon>
        <taxon>Pseudomonadati</taxon>
        <taxon>Pseudomonadota</taxon>
        <taxon>Betaproteobacteria</taxon>
        <taxon>Burkholderiales</taxon>
        <taxon>Comamonadaceae</taxon>
        <taxon>Rhodoferax</taxon>
    </lineage>
</organism>
<evidence type="ECO:0000313" key="4">
    <source>
        <dbReference type="EMBL" id="OQW86592.1"/>
    </source>
</evidence>